<dbReference type="EMBL" id="BJCE01000090">
    <property type="protein sequence ID" value="GCL37681.1"/>
    <property type="molecule type" value="Genomic_DNA"/>
</dbReference>
<evidence type="ECO:0000313" key="2">
    <source>
        <dbReference type="Proteomes" id="UP000300142"/>
    </source>
</evidence>
<comment type="caution">
    <text evidence="1">The sequence shown here is derived from an EMBL/GenBank/DDBJ whole genome shotgun (WGS) entry which is preliminary data.</text>
</comment>
<dbReference type="Proteomes" id="UP000300142">
    <property type="component" value="Unassembled WGS sequence"/>
</dbReference>
<keyword evidence="2" id="KW-1185">Reference proteome</keyword>
<organism evidence="1 2">
    <name type="scientific">Sphaerospermopsis reniformis</name>
    <dbReference type="NCBI Taxonomy" id="531300"/>
    <lineage>
        <taxon>Bacteria</taxon>
        <taxon>Bacillati</taxon>
        <taxon>Cyanobacteriota</taxon>
        <taxon>Cyanophyceae</taxon>
        <taxon>Nostocales</taxon>
        <taxon>Aphanizomenonaceae</taxon>
        <taxon>Sphaerospermopsis</taxon>
    </lineage>
</organism>
<name>A0A480A306_9CYAN</name>
<reference evidence="2" key="1">
    <citation type="submission" date="2019-02" db="EMBL/GenBank/DDBJ databases">
        <title>Draft genome sequence of Sphaerospermopsis reniformis NIES-1949.</title>
        <authorList>
            <person name="Yamaguchi H."/>
            <person name="Suzuki S."/>
            <person name="Kawachi M."/>
        </authorList>
    </citation>
    <scope>NUCLEOTIDE SEQUENCE [LARGE SCALE GENOMIC DNA]</scope>
    <source>
        <strain evidence="2">NIES-1949</strain>
    </source>
</reference>
<gene>
    <name evidence="1" type="ORF">SR1949_27920</name>
</gene>
<accession>A0A480A306</accession>
<dbReference type="AlphaFoldDB" id="A0A480A306"/>
<proteinExistence type="predicted"/>
<sequence length="58" mass="7048">MWIQLLEDFIKNSQEPREIKRATAVKMLLRGYKHEEIMPILDVSSPTRKRFFKRELMV</sequence>
<evidence type="ECO:0000313" key="1">
    <source>
        <dbReference type="EMBL" id="GCL37681.1"/>
    </source>
</evidence>
<protein>
    <submittedName>
        <fullName evidence="1">Transposase</fullName>
    </submittedName>
</protein>